<dbReference type="InterPro" id="IPR013506">
    <property type="entry name" value="Topo_IIA_bsu_dom2"/>
</dbReference>
<feature type="site" description="Interaction with DNA" evidence="10">
    <location>
        <position position="463"/>
    </location>
</feature>
<dbReference type="GO" id="GO:0005737">
    <property type="term" value="C:cytoplasm"/>
    <property type="evidence" value="ECO:0007669"/>
    <property type="project" value="UniProtKB-SubCell"/>
</dbReference>
<dbReference type="InterPro" id="IPR013759">
    <property type="entry name" value="Topo_IIA_B_C"/>
</dbReference>
<feature type="domain" description="Toprim" evidence="11">
    <location>
        <begin position="429"/>
        <end position="543"/>
    </location>
</feature>
<dbReference type="HAMAP" id="MF_01898">
    <property type="entry name" value="GyrB"/>
    <property type="match status" value="1"/>
</dbReference>
<feature type="binding site" evidence="10">
    <location>
        <position position="510"/>
    </location>
    <ligand>
        <name>Mg(2+)</name>
        <dbReference type="ChEBI" id="CHEBI:18420"/>
        <label>2</label>
    </ligand>
</feature>
<dbReference type="InterPro" id="IPR014721">
    <property type="entry name" value="Ribsml_uS5_D2-typ_fold_subgr"/>
</dbReference>
<dbReference type="InterPro" id="IPR034160">
    <property type="entry name" value="TOPRIM_GyrB"/>
</dbReference>
<keyword evidence="3 10" id="KW-0479">Metal-binding</keyword>
<accession>A0A1G2HQU9</accession>
<dbReference type="CDD" id="cd16928">
    <property type="entry name" value="HATPase_GyrB-like"/>
    <property type="match status" value="1"/>
</dbReference>
<dbReference type="GO" id="GO:0046872">
    <property type="term" value="F:metal ion binding"/>
    <property type="evidence" value="ECO:0007669"/>
    <property type="project" value="UniProtKB-KW"/>
</dbReference>
<keyword evidence="4 10" id="KW-0547">Nucleotide-binding</keyword>
<dbReference type="FunFam" id="3.30.230.10:FF:000005">
    <property type="entry name" value="DNA gyrase subunit B"/>
    <property type="match status" value="1"/>
</dbReference>
<comment type="subunit">
    <text evidence="10">Heterotetramer, composed of two GyrA and two GyrB chains. In the heterotetramer, GyrA contains the active site tyrosine that forms a transient covalent intermediate with DNA, while GyrB binds cofactors and catalyzes ATP hydrolysis.</text>
</comment>
<comment type="function">
    <text evidence="10">A type II topoisomerase that negatively supercoils closed circular double-stranded (ds) DNA in an ATP-dependent manner to modulate DNA topology and maintain chromosomes in an underwound state. Negative supercoiling favors strand separation, and DNA replication, transcription, recombination and repair, all of which involve strand separation. Also able to catalyze the interconversion of other topological isomers of dsDNA rings, including catenanes and knotted rings. Type II topoisomerases break and join 2 DNA strands simultaneously in an ATP-dependent manner.</text>
</comment>
<evidence type="ECO:0000256" key="8">
    <source>
        <dbReference type="ARBA" id="ARBA00023125"/>
    </source>
</evidence>
<evidence type="ECO:0000256" key="10">
    <source>
        <dbReference type="HAMAP-Rule" id="MF_01898"/>
    </source>
</evidence>
<evidence type="ECO:0000256" key="7">
    <source>
        <dbReference type="ARBA" id="ARBA00023029"/>
    </source>
</evidence>
<dbReference type="Proteomes" id="UP000176855">
    <property type="component" value="Unassembled WGS sequence"/>
</dbReference>
<evidence type="ECO:0000313" key="13">
    <source>
        <dbReference type="Proteomes" id="UP000176855"/>
    </source>
</evidence>
<dbReference type="SMART" id="SM00433">
    <property type="entry name" value="TOP2c"/>
    <property type="match status" value="1"/>
</dbReference>
<dbReference type="EMBL" id="MHOO01000004">
    <property type="protein sequence ID" value="OGZ64611.1"/>
    <property type="molecule type" value="Genomic_DNA"/>
</dbReference>
<comment type="miscellaneous">
    <text evidence="10">Few gyrases are as efficient as E.coli at forming negative supercoils. Not all organisms have 2 type II topoisomerases; in organisms with a single type II topoisomerase this enzyme also has to decatenate newly replicated chromosomes.</text>
</comment>
<evidence type="ECO:0000256" key="9">
    <source>
        <dbReference type="ARBA" id="ARBA00023235"/>
    </source>
</evidence>
<comment type="catalytic activity">
    <reaction evidence="1 10">
        <text>ATP-dependent breakage, passage and rejoining of double-stranded DNA.</text>
        <dbReference type="EC" id="5.6.2.2"/>
    </reaction>
</comment>
<dbReference type="Gene3D" id="3.30.230.10">
    <property type="match status" value="1"/>
</dbReference>
<dbReference type="InterPro" id="IPR002288">
    <property type="entry name" value="DNA_gyrase_B_C"/>
</dbReference>
<dbReference type="InterPro" id="IPR000565">
    <property type="entry name" value="Topo_IIA_B"/>
</dbReference>
<evidence type="ECO:0000256" key="3">
    <source>
        <dbReference type="ARBA" id="ARBA00022723"/>
    </source>
</evidence>
<feature type="binding site" evidence="10">
    <location>
        <position position="508"/>
    </location>
    <ligand>
        <name>Mg(2+)</name>
        <dbReference type="ChEBI" id="CHEBI:18420"/>
        <label>2</label>
    </ligand>
</feature>
<dbReference type="PROSITE" id="PS00177">
    <property type="entry name" value="TOPOISOMERASE_II"/>
    <property type="match status" value="1"/>
</dbReference>
<dbReference type="Pfam" id="PF00986">
    <property type="entry name" value="DNA_gyraseB_C"/>
    <property type="match status" value="1"/>
</dbReference>
<dbReference type="SUPFAM" id="SSF56719">
    <property type="entry name" value="Type II DNA topoisomerase"/>
    <property type="match status" value="1"/>
</dbReference>
<dbReference type="PANTHER" id="PTHR45866">
    <property type="entry name" value="DNA GYRASE/TOPOISOMERASE SUBUNIT B"/>
    <property type="match status" value="1"/>
</dbReference>
<dbReference type="NCBIfam" id="NF004189">
    <property type="entry name" value="PRK05644.1"/>
    <property type="match status" value="1"/>
</dbReference>
<keyword evidence="6 10" id="KW-0460">Magnesium</keyword>
<evidence type="ECO:0000256" key="4">
    <source>
        <dbReference type="ARBA" id="ARBA00022741"/>
    </source>
</evidence>
<dbReference type="SUPFAM" id="SSF54211">
    <property type="entry name" value="Ribosomal protein S5 domain 2-like"/>
    <property type="match status" value="1"/>
</dbReference>
<dbReference type="FunFam" id="3.40.50.670:FF:000002">
    <property type="entry name" value="DNA gyrase subunit B"/>
    <property type="match status" value="1"/>
</dbReference>
<comment type="similarity">
    <text evidence="2 10">Belongs to the type II topoisomerase GyrB family.</text>
</comment>
<dbReference type="InterPro" id="IPR011557">
    <property type="entry name" value="GyrB"/>
</dbReference>
<dbReference type="FunFam" id="3.30.565.10:FF:000002">
    <property type="entry name" value="DNA gyrase subunit B"/>
    <property type="match status" value="1"/>
</dbReference>
<dbReference type="GO" id="GO:0034335">
    <property type="term" value="F:DNA negative supercoiling activity"/>
    <property type="evidence" value="ECO:0007669"/>
    <property type="project" value="UniProtKB-ARBA"/>
</dbReference>
<dbReference type="Pfam" id="PF02518">
    <property type="entry name" value="HATPase_c"/>
    <property type="match status" value="1"/>
</dbReference>
<dbReference type="InterPro" id="IPR018522">
    <property type="entry name" value="TopoIIA_CS"/>
</dbReference>
<dbReference type="GO" id="GO:0003677">
    <property type="term" value="F:DNA binding"/>
    <property type="evidence" value="ECO:0007669"/>
    <property type="project" value="UniProtKB-KW"/>
</dbReference>
<evidence type="ECO:0000313" key="12">
    <source>
        <dbReference type="EMBL" id="OGZ64611.1"/>
    </source>
</evidence>
<dbReference type="InterPro" id="IPR036890">
    <property type="entry name" value="HATPase_C_sf"/>
</dbReference>
<dbReference type="CDD" id="cd03366">
    <property type="entry name" value="TOPRIM_TopoIIA_GyrB"/>
    <property type="match status" value="1"/>
</dbReference>
<protein>
    <recommendedName>
        <fullName evidence="10">DNA gyrase subunit B</fullName>
        <ecNumber evidence="10">5.6.2.2</ecNumber>
    </recommendedName>
</protein>
<evidence type="ECO:0000256" key="5">
    <source>
        <dbReference type="ARBA" id="ARBA00022840"/>
    </source>
</evidence>
<dbReference type="NCBIfam" id="NF011501">
    <property type="entry name" value="PRK14939.1"/>
    <property type="match status" value="1"/>
</dbReference>
<dbReference type="GO" id="GO:0006261">
    <property type="term" value="P:DNA-templated DNA replication"/>
    <property type="evidence" value="ECO:0007669"/>
    <property type="project" value="UniProtKB-UniRule"/>
</dbReference>
<dbReference type="PRINTS" id="PR00418">
    <property type="entry name" value="TPI2FAMILY"/>
</dbReference>
<evidence type="ECO:0000256" key="6">
    <source>
        <dbReference type="ARBA" id="ARBA00022842"/>
    </source>
</evidence>
<keyword evidence="9 10" id="KW-0413">Isomerase</keyword>
<comment type="subcellular location">
    <subcellularLocation>
        <location evidence="10">Cytoplasm</location>
    </subcellularLocation>
</comment>
<organism evidence="12 13">
    <name type="scientific">Candidatus Staskawiczbacteria bacterium RIFCSPHIGHO2_01_FULL_39_25</name>
    <dbReference type="NCBI Taxonomy" id="1802202"/>
    <lineage>
        <taxon>Bacteria</taxon>
        <taxon>Candidatus Staskawicziibacteriota</taxon>
    </lineage>
</organism>
<name>A0A1G2HQU9_9BACT</name>
<dbReference type="GO" id="GO:0005524">
    <property type="term" value="F:ATP binding"/>
    <property type="evidence" value="ECO:0007669"/>
    <property type="project" value="UniProtKB-UniRule"/>
</dbReference>
<dbReference type="Gene3D" id="3.40.50.670">
    <property type="match status" value="1"/>
</dbReference>
<dbReference type="Pfam" id="PF01751">
    <property type="entry name" value="Toprim"/>
    <property type="match status" value="1"/>
</dbReference>
<feature type="site" description="Interaction with DNA" evidence="10">
    <location>
        <position position="460"/>
    </location>
</feature>
<dbReference type="SUPFAM" id="SSF55874">
    <property type="entry name" value="ATPase domain of HSP90 chaperone/DNA topoisomerase II/histidine kinase"/>
    <property type="match status" value="1"/>
</dbReference>
<dbReference type="NCBIfam" id="TIGR01059">
    <property type="entry name" value="gyrB"/>
    <property type="match status" value="1"/>
</dbReference>
<dbReference type="PANTHER" id="PTHR45866:SF1">
    <property type="entry name" value="DNA GYRASE SUBUNIT B, MITOCHONDRIAL"/>
    <property type="match status" value="1"/>
</dbReference>
<dbReference type="PRINTS" id="PR01159">
    <property type="entry name" value="DNAGYRASEB"/>
</dbReference>
<dbReference type="EC" id="5.6.2.2" evidence="10"/>
<gene>
    <name evidence="10" type="primary">gyrB</name>
    <name evidence="12" type="ORF">A2730_02590</name>
</gene>
<dbReference type="InterPro" id="IPR013760">
    <property type="entry name" value="Topo_IIA-like_dom_sf"/>
</dbReference>
<keyword evidence="5 10" id="KW-0067">ATP-binding</keyword>
<keyword evidence="7 10" id="KW-0799">Topoisomerase</keyword>
<reference evidence="12 13" key="1">
    <citation type="journal article" date="2016" name="Nat. Commun.">
        <title>Thousands of microbial genomes shed light on interconnected biogeochemical processes in an aquifer system.</title>
        <authorList>
            <person name="Anantharaman K."/>
            <person name="Brown C.T."/>
            <person name="Hug L.A."/>
            <person name="Sharon I."/>
            <person name="Castelle C.J."/>
            <person name="Probst A.J."/>
            <person name="Thomas B.C."/>
            <person name="Singh A."/>
            <person name="Wilkins M.J."/>
            <person name="Karaoz U."/>
            <person name="Brodie E.L."/>
            <person name="Williams K.H."/>
            <person name="Hubbard S.S."/>
            <person name="Banfield J.F."/>
        </authorList>
    </citation>
    <scope>NUCLEOTIDE SEQUENCE [LARGE SCALE GENOMIC DNA]</scope>
</reference>
<sequence length="645" mass="71829">MEAIPEKKVRKEGEYGAKDIYVLKGLEPVRKRPGMYIGSTGLDGLHHLIWEVVDNCIDEAMAGYAKNVEVVLLPNNRVTISDDGRGIPVEKHKDTGKSALETVLTTLHAGGKFGGDAYKVSGGLHGVGVSVVCALSTFMQAQVERDGGKYVQEYFRGDPKSAVKKVGDSKRTGTTITFDADPQIFPEIKYDSKKILSHLRHQAYLTKGVRIIFKDERDKGKESSYGFYFEGGVGSFVKFLVMGNTPRHQNIFSTATTKDDIFVEAAFQYTQEMECTEEGFANNIYTPEGGTHISGFRTALTRCLNAYARRENFLKEKDENFTGDDVREGLTAVVSVKIRNPQFEGQTKAKLGNPEAKNAVEDAVAEGLTDYLERNPTDARAIIENCILATKARLAAKAARATVLRKGILEGLALPGKLADCLSKDPEESELYIVEGDSAGGSAKMARDRRFQAILPLKGKILNVERARLDKMLSSKEIKSIIIALGTAVAEDFSLEKLRYHRIIIMTDADVDGSHIRTLLLTLFYRYFKPIMEAGYIYIAQPPLYKIQSGKSVQYAYTEEQKDKVVKDIGKTTGINLQRYKGLGEMDSEQLWETTMNPENRLLLQVKVEDAHQTDKTFDILMGEEVEPRKKFIQTHAKSVKNLDI</sequence>
<dbReference type="GO" id="GO:0006265">
    <property type="term" value="P:DNA topological change"/>
    <property type="evidence" value="ECO:0007669"/>
    <property type="project" value="UniProtKB-UniRule"/>
</dbReference>
<dbReference type="InterPro" id="IPR020568">
    <property type="entry name" value="Ribosomal_Su5_D2-typ_SF"/>
</dbReference>
<evidence type="ECO:0000259" key="11">
    <source>
        <dbReference type="PROSITE" id="PS50880"/>
    </source>
</evidence>
<comment type="caution">
    <text evidence="12">The sequence shown here is derived from an EMBL/GenBank/DDBJ whole genome shotgun (WGS) entry which is preliminary data.</text>
</comment>
<dbReference type="InterPro" id="IPR001241">
    <property type="entry name" value="Topo_IIA"/>
</dbReference>
<feature type="binding site" evidence="10">
    <location>
        <position position="508"/>
    </location>
    <ligand>
        <name>Mg(2+)</name>
        <dbReference type="ChEBI" id="CHEBI:18420"/>
        <label>1</label>
        <note>catalytic</note>
    </ligand>
</feature>
<evidence type="ECO:0000256" key="1">
    <source>
        <dbReference type="ARBA" id="ARBA00000185"/>
    </source>
</evidence>
<dbReference type="Gene3D" id="3.30.565.10">
    <property type="entry name" value="Histidine kinase-like ATPase, C-terminal domain"/>
    <property type="match status" value="1"/>
</dbReference>
<comment type="cofactor">
    <cofactor evidence="10">
        <name>Mg(2+)</name>
        <dbReference type="ChEBI" id="CHEBI:18420"/>
    </cofactor>
    <cofactor evidence="10">
        <name>Mn(2+)</name>
        <dbReference type="ChEBI" id="CHEBI:29035"/>
    </cofactor>
    <cofactor evidence="10">
        <name>Ca(2+)</name>
        <dbReference type="ChEBI" id="CHEBI:29108"/>
    </cofactor>
    <text evidence="10">Binds two Mg(2+) per subunit. The magnesium ions form salt bridges with both the protein and the DNA. Can also accept other divalent metal cations, such as Mn(2+) or Ca(2+).</text>
</comment>
<dbReference type="Pfam" id="PF00204">
    <property type="entry name" value="DNA_gyraseB"/>
    <property type="match status" value="1"/>
</dbReference>
<dbReference type="InterPro" id="IPR003594">
    <property type="entry name" value="HATPase_dom"/>
</dbReference>
<keyword evidence="8" id="KW-0238">DNA-binding</keyword>
<evidence type="ECO:0000256" key="2">
    <source>
        <dbReference type="ARBA" id="ARBA00010708"/>
    </source>
</evidence>
<dbReference type="STRING" id="1802202.A2730_02590"/>
<dbReference type="AlphaFoldDB" id="A0A1G2HQU9"/>
<feature type="binding site" evidence="10">
    <location>
        <position position="435"/>
    </location>
    <ligand>
        <name>Mg(2+)</name>
        <dbReference type="ChEBI" id="CHEBI:18420"/>
        <label>1</label>
        <note>catalytic</note>
    </ligand>
</feature>
<dbReference type="CDD" id="cd00822">
    <property type="entry name" value="TopoII_Trans_DNA_gyrase"/>
    <property type="match status" value="1"/>
</dbReference>
<proteinExistence type="inferred from homology"/>
<dbReference type="GO" id="GO:0005694">
    <property type="term" value="C:chromosome"/>
    <property type="evidence" value="ECO:0007669"/>
    <property type="project" value="InterPro"/>
</dbReference>
<dbReference type="PROSITE" id="PS50880">
    <property type="entry name" value="TOPRIM"/>
    <property type="match status" value="1"/>
</dbReference>
<dbReference type="InterPro" id="IPR006171">
    <property type="entry name" value="TOPRIM_dom"/>
</dbReference>
<dbReference type="SMART" id="SM00387">
    <property type="entry name" value="HATPase_c"/>
    <property type="match status" value="1"/>
</dbReference>
<keyword evidence="10" id="KW-0963">Cytoplasm</keyword>